<reference evidence="1 2" key="1">
    <citation type="journal article" date="2013" name="Genome Announc.">
        <title>Draft Genome Sequence of Cesiribacter andamanensis Strain AMV16T, Isolated from a Soil Sample from a Mud Volcano in the Andaman Islands, India.</title>
        <authorList>
            <person name="Shivaji S."/>
            <person name="Ara S."/>
            <person name="Begum Z."/>
            <person name="Srinivas T.N."/>
            <person name="Singh A."/>
            <person name="Kumar Pinnaka A."/>
        </authorList>
    </citation>
    <scope>NUCLEOTIDE SEQUENCE [LARGE SCALE GENOMIC DNA]</scope>
    <source>
        <strain evidence="1 2">AMV16</strain>
    </source>
</reference>
<comment type="caution">
    <text evidence="1">The sequence shown here is derived from an EMBL/GenBank/DDBJ whole genome shotgun (WGS) entry which is preliminary data.</text>
</comment>
<evidence type="ECO:0000313" key="1">
    <source>
        <dbReference type="EMBL" id="EMR00672.1"/>
    </source>
</evidence>
<sequence length="85" mass="9420">MLQAATNPYAQPLRYTQNPLQAGYVWPQHLKDLSGTPAVQVSAYGSGRSIVLPDNPVFRAFWRGSERLLINAIFFGSVIDARSAR</sequence>
<name>M7N049_9BACT</name>
<dbReference type="eggNOG" id="COG2866">
    <property type="taxonomic scope" value="Bacteria"/>
</dbReference>
<dbReference type="Proteomes" id="UP000011910">
    <property type="component" value="Unassembled WGS sequence"/>
</dbReference>
<proteinExistence type="predicted"/>
<evidence type="ECO:0000313" key="2">
    <source>
        <dbReference type="Proteomes" id="UP000011910"/>
    </source>
</evidence>
<accession>M7N049</accession>
<organism evidence="1 2">
    <name type="scientific">Cesiribacter andamanensis AMV16</name>
    <dbReference type="NCBI Taxonomy" id="1279009"/>
    <lineage>
        <taxon>Bacteria</taxon>
        <taxon>Pseudomonadati</taxon>
        <taxon>Bacteroidota</taxon>
        <taxon>Cytophagia</taxon>
        <taxon>Cytophagales</taxon>
        <taxon>Cesiribacteraceae</taxon>
        <taxon>Cesiribacter</taxon>
    </lineage>
</organism>
<dbReference type="STRING" id="1279009.ADICEAN_04202"/>
<keyword evidence="2" id="KW-1185">Reference proteome</keyword>
<protein>
    <submittedName>
        <fullName evidence="1">Uncharacterized protein</fullName>
    </submittedName>
</protein>
<gene>
    <name evidence="1" type="ORF">ADICEAN_04202</name>
</gene>
<dbReference type="EMBL" id="AODQ01000212">
    <property type="protein sequence ID" value="EMR00672.1"/>
    <property type="molecule type" value="Genomic_DNA"/>
</dbReference>
<dbReference type="AlphaFoldDB" id="M7N049"/>